<evidence type="ECO:0000256" key="2">
    <source>
        <dbReference type="ARBA" id="ARBA00022723"/>
    </source>
</evidence>
<dbReference type="InterPro" id="IPR013087">
    <property type="entry name" value="Znf_C2H2_type"/>
</dbReference>
<dbReference type="SUPFAM" id="SSF57667">
    <property type="entry name" value="beta-beta-alpha zinc fingers"/>
    <property type="match status" value="1"/>
</dbReference>
<feature type="non-terminal residue" evidence="11">
    <location>
        <position position="1"/>
    </location>
</feature>
<comment type="caution">
    <text evidence="11">The sequence shown here is derived from an EMBL/GenBank/DDBJ whole genome shotgun (WGS) entry which is preliminary data.</text>
</comment>
<dbReference type="InterPro" id="IPR036236">
    <property type="entry name" value="Znf_C2H2_sf"/>
</dbReference>
<dbReference type="PROSITE" id="PS00028">
    <property type="entry name" value="ZINC_FINGER_C2H2_1"/>
    <property type="match status" value="1"/>
</dbReference>
<dbReference type="FunFam" id="3.30.160.60:FF:000065">
    <property type="entry name" value="B-cell CLL/lymphoma 6, member B"/>
    <property type="match status" value="1"/>
</dbReference>
<organism evidence="11 12">
    <name type="scientific">Acropora cervicornis</name>
    <name type="common">Staghorn coral</name>
    <dbReference type="NCBI Taxonomy" id="6130"/>
    <lineage>
        <taxon>Eukaryota</taxon>
        <taxon>Metazoa</taxon>
        <taxon>Cnidaria</taxon>
        <taxon>Anthozoa</taxon>
        <taxon>Hexacorallia</taxon>
        <taxon>Scleractinia</taxon>
        <taxon>Astrocoeniina</taxon>
        <taxon>Acroporidae</taxon>
        <taxon>Acropora</taxon>
    </lineage>
</organism>
<feature type="domain" description="C2H2-type" evidence="10">
    <location>
        <begin position="59"/>
        <end position="86"/>
    </location>
</feature>
<dbReference type="GO" id="GO:0005634">
    <property type="term" value="C:nucleus"/>
    <property type="evidence" value="ECO:0007669"/>
    <property type="project" value="UniProtKB-SubCell"/>
</dbReference>
<dbReference type="PANTHER" id="PTHR24404">
    <property type="entry name" value="ZINC FINGER PROTEIN"/>
    <property type="match status" value="1"/>
</dbReference>
<dbReference type="PROSITE" id="PS50157">
    <property type="entry name" value="ZINC_FINGER_C2H2_2"/>
    <property type="match status" value="2"/>
</dbReference>
<dbReference type="Gene3D" id="3.30.160.60">
    <property type="entry name" value="Classic Zinc Finger"/>
    <property type="match status" value="2"/>
</dbReference>
<dbReference type="FunFam" id="3.30.160.60:FF:000100">
    <property type="entry name" value="Zinc finger 45-like"/>
    <property type="match status" value="1"/>
</dbReference>
<keyword evidence="2" id="KW-0479">Metal-binding</keyword>
<dbReference type="SMART" id="SM00355">
    <property type="entry name" value="ZnF_C2H2"/>
    <property type="match status" value="2"/>
</dbReference>
<evidence type="ECO:0000256" key="3">
    <source>
        <dbReference type="ARBA" id="ARBA00022737"/>
    </source>
</evidence>
<evidence type="ECO:0000259" key="10">
    <source>
        <dbReference type="PROSITE" id="PS50157"/>
    </source>
</evidence>
<evidence type="ECO:0000256" key="1">
    <source>
        <dbReference type="ARBA" id="ARBA00004123"/>
    </source>
</evidence>
<sequence>MANIYRPPMHTRLTEKFPKEKPKEKKKHRGRKENRGEFHQKSQTTVRTGIIKFSEPRPHKCQECDKSFGRREHLRRHYRKHRGLQPYQCHQCKKGFKTKAQLIRHQSSSGDTSVPGETVTKFLEMFSCTSKG</sequence>
<feature type="region of interest" description="Disordered" evidence="9">
    <location>
        <begin position="1"/>
        <end position="50"/>
    </location>
</feature>
<dbReference type="GO" id="GO:0006357">
    <property type="term" value="P:regulation of transcription by RNA polymerase II"/>
    <property type="evidence" value="ECO:0007669"/>
    <property type="project" value="TreeGrafter"/>
</dbReference>
<keyword evidence="5" id="KW-0862">Zinc</keyword>
<evidence type="ECO:0000256" key="7">
    <source>
        <dbReference type="ARBA" id="ARBA00023242"/>
    </source>
</evidence>
<feature type="compositionally biased region" description="Basic and acidic residues" evidence="9">
    <location>
        <begin position="12"/>
        <end position="23"/>
    </location>
</feature>
<dbReference type="EMBL" id="JARQWQ010000003">
    <property type="protein sequence ID" value="KAK2573226.1"/>
    <property type="molecule type" value="Genomic_DNA"/>
</dbReference>
<dbReference type="Pfam" id="PF00096">
    <property type="entry name" value="zf-C2H2"/>
    <property type="match status" value="2"/>
</dbReference>
<evidence type="ECO:0000313" key="11">
    <source>
        <dbReference type="EMBL" id="KAK2573226.1"/>
    </source>
</evidence>
<protein>
    <submittedName>
        <fullName evidence="11">Zinc finger protein 79</fullName>
    </submittedName>
</protein>
<evidence type="ECO:0000256" key="6">
    <source>
        <dbReference type="ARBA" id="ARBA00023125"/>
    </source>
</evidence>
<keyword evidence="4 8" id="KW-0863">Zinc-finger</keyword>
<gene>
    <name evidence="11" type="ORF">P5673_002280</name>
</gene>
<evidence type="ECO:0000256" key="4">
    <source>
        <dbReference type="ARBA" id="ARBA00022771"/>
    </source>
</evidence>
<reference evidence="11" key="1">
    <citation type="journal article" date="2023" name="G3 (Bethesda)">
        <title>Whole genome assembly and annotation of the endangered Caribbean coral Acropora cervicornis.</title>
        <authorList>
            <person name="Selwyn J.D."/>
            <person name="Vollmer S.V."/>
        </authorList>
    </citation>
    <scope>NUCLEOTIDE SEQUENCE</scope>
    <source>
        <strain evidence="11">K2</strain>
    </source>
</reference>
<dbReference type="GO" id="GO:0003700">
    <property type="term" value="F:DNA-binding transcription factor activity"/>
    <property type="evidence" value="ECO:0007669"/>
    <property type="project" value="TreeGrafter"/>
</dbReference>
<dbReference type="AlphaFoldDB" id="A0AAD9VG45"/>
<comment type="subcellular location">
    <subcellularLocation>
        <location evidence="1">Nucleus</location>
    </subcellularLocation>
</comment>
<proteinExistence type="predicted"/>
<accession>A0AAD9VG45</accession>
<evidence type="ECO:0000256" key="8">
    <source>
        <dbReference type="PROSITE-ProRule" id="PRU00042"/>
    </source>
</evidence>
<reference evidence="11" key="2">
    <citation type="journal article" date="2023" name="Science">
        <title>Genomic signatures of disease resistance in endangered staghorn corals.</title>
        <authorList>
            <person name="Vollmer S.V."/>
            <person name="Selwyn J.D."/>
            <person name="Despard B.A."/>
            <person name="Roesel C.L."/>
        </authorList>
    </citation>
    <scope>NUCLEOTIDE SEQUENCE</scope>
    <source>
        <strain evidence="11">K2</strain>
    </source>
</reference>
<evidence type="ECO:0000256" key="9">
    <source>
        <dbReference type="SAM" id="MobiDB-lite"/>
    </source>
</evidence>
<evidence type="ECO:0000313" key="12">
    <source>
        <dbReference type="Proteomes" id="UP001249851"/>
    </source>
</evidence>
<dbReference type="PANTHER" id="PTHR24404:SF114">
    <property type="entry name" value="KLUMPFUSS, ISOFORM B-RELATED"/>
    <property type="match status" value="1"/>
</dbReference>
<keyword evidence="7" id="KW-0539">Nucleus</keyword>
<dbReference type="Proteomes" id="UP001249851">
    <property type="component" value="Unassembled WGS sequence"/>
</dbReference>
<evidence type="ECO:0000256" key="5">
    <source>
        <dbReference type="ARBA" id="ARBA00022833"/>
    </source>
</evidence>
<dbReference type="GO" id="GO:0000978">
    <property type="term" value="F:RNA polymerase II cis-regulatory region sequence-specific DNA binding"/>
    <property type="evidence" value="ECO:0007669"/>
    <property type="project" value="TreeGrafter"/>
</dbReference>
<keyword evidence="6" id="KW-0238">DNA-binding</keyword>
<keyword evidence="3" id="KW-0677">Repeat</keyword>
<dbReference type="GO" id="GO:0008270">
    <property type="term" value="F:zinc ion binding"/>
    <property type="evidence" value="ECO:0007669"/>
    <property type="project" value="UniProtKB-KW"/>
</dbReference>
<name>A0AAD9VG45_ACRCE</name>
<feature type="domain" description="C2H2-type" evidence="10">
    <location>
        <begin position="87"/>
        <end position="115"/>
    </location>
</feature>
<keyword evidence="12" id="KW-1185">Reference proteome</keyword>
<dbReference type="InterPro" id="IPR050589">
    <property type="entry name" value="Ikaros_C2H2-ZF"/>
</dbReference>